<evidence type="ECO:0000313" key="3">
    <source>
        <dbReference type="Proteomes" id="UP001464891"/>
    </source>
</evidence>
<gene>
    <name evidence="2" type="ORF">NC998_07255</name>
</gene>
<dbReference type="Proteomes" id="UP001464891">
    <property type="component" value="Unassembled WGS sequence"/>
</dbReference>
<organism evidence="2 3">
    <name type="scientific">Trichocoleus desertorum GB2-A4</name>
    <dbReference type="NCBI Taxonomy" id="2933944"/>
    <lineage>
        <taxon>Bacteria</taxon>
        <taxon>Bacillati</taxon>
        <taxon>Cyanobacteriota</taxon>
        <taxon>Cyanophyceae</taxon>
        <taxon>Leptolyngbyales</taxon>
        <taxon>Trichocoleusaceae</taxon>
        <taxon>Trichocoleus</taxon>
    </lineage>
</organism>
<accession>A0ABV0J778</accession>
<comment type="caution">
    <text evidence="2">The sequence shown here is derived from an EMBL/GenBank/DDBJ whole genome shotgun (WGS) entry which is preliminary data.</text>
</comment>
<feature type="region of interest" description="Disordered" evidence="1">
    <location>
        <begin position="1"/>
        <end position="35"/>
    </location>
</feature>
<dbReference type="RefSeq" id="WP_190439119.1">
    <property type="nucleotide sequence ID" value="NZ_JAMPKM010000003.1"/>
</dbReference>
<dbReference type="EMBL" id="JAMPKM010000003">
    <property type="protein sequence ID" value="MEP0816891.1"/>
    <property type="molecule type" value="Genomic_DNA"/>
</dbReference>
<keyword evidence="3" id="KW-1185">Reference proteome</keyword>
<proteinExistence type="predicted"/>
<name>A0ABV0J778_9CYAN</name>
<evidence type="ECO:0000256" key="1">
    <source>
        <dbReference type="SAM" id="MobiDB-lite"/>
    </source>
</evidence>
<protein>
    <submittedName>
        <fullName evidence="2">Uncharacterized protein</fullName>
    </submittedName>
</protein>
<reference evidence="2 3" key="1">
    <citation type="submission" date="2022-04" db="EMBL/GenBank/DDBJ databases">
        <title>Positive selection, recombination, and allopatry shape intraspecific diversity of widespread and dominant cyanobacteria.</title>
        <authorList>
            <person name="Wei J."/>
            <person name="Shu W."/>
            <person name="Hu C."/>
        </authorList>
    </citation>
    <scope>NUCLEOTIDE SEQUENCE [LARGE SCALE GENOMIC DNA]</scope>
    <source>
        <strain evidence="2 3">GB2-A4</strain>
    </source>
</reference>
<sequence length="178" mass="19068">MLTPSVEASATPLSRVEQPSSVEQRSPASTGNLLSPGQVAKLTKLPIPIVAPTYVPKGFRLISADGASVKYANGGDDTGYSIAYEGEDGTCFAIASSKDSPRKLKQIGEVESVVGAVKMYEETYEGRSSIQSFIPVKGNPVMISPVWQLNSATGSHEFCKALNRAEYEHILKSMELVK</sequence>
<evidence type="ECO:0000313" key="2">
    <source>
        <dbReference type="EMBL" id="MEP0816891.1"/>
    </source>
</evidence>